<organism evidence="1 2">
    <name type="scientific">Trifolium medium</name>
    <dbReference type="NCBI Taxonomy" id="97028"/>
    <lineage>
        <taxon>Eukaryota</taxon>
        <taxon>Viridiplantae</taxon>
        <taxon>Streptophyta</taxon>
        <taxon>Embryophyta</taxon>
        <taxon>Tracheophyta</taxon>
        <taxon>Spermatophyta</taxon>
        <taxon>Magnoliopsida</taxon>
        <taxon>eudicotyledons</taxon>
        <taxon>Gunneridae</taxon>
        <taxon>Pentapetalae</taxon>
        <taxon>rosids</taxon>
        <taxon>fabids</taxon>
        <taxon>Fabales</taxon>
        <taxon>Fabaceae</taxon>
        <taxon>Papilionoideae</taxon>
        <taxon>50 kb inversion clade</taxon>
        <taxon>NPAAA clade</taxon>
        <taxon>Hologalegina</taxon>
        <taxon>IRL clade</taxon>
        <taxon>Trifolieae</taxon>
        <taxon>Trifolium</taxon>
    </lineage>
</organism>
<proteinExistence type="predicted"/>
<accession>A0A392SJQ4</accession>
<evidence type="ECO:0000313" key="2">
    <source>
        <dbReference type="Proteomes" id="UP000265520"/>
    </source>
</evidence>
<reference evidence="1 2" key="1">
    <citation type="journal article" date="2018" name="Front. Plant Sci.">
        <title>Red Clover (Trifolium pratense) and Zigzag Clover (T. medium) - A Picture of Genomic Similarities and Differences.</title>
        <authorList>
            <person name="Dluhosova J."/>
            <person name="Istvanek J."/>
            <person name="Nedelnik J."/>
            <person name="Repkova J."/>
        </authorList>
    </citation>
    <scope>NUCLEOTIDE SEQUENCE [LARGE SCALE GENOMIC DNA]</scope>
    <source>
        <strain evidence="2">cv. 10/8</strain>
        <tissue evidence="1">Leaf</tissue>
    </source>
</reference>
<name>A0A392SJQ4_9FABA</name>
<feature type="non-terminal residue" evidence="1">
    <location>
        <position position="1"/>
    </location>
</feature>
<dbReference type="Proteomes" id="UP000265520">
    <property type="component" value="Unassembled WGS sequence"/>
</dbReference>
<dbReference type="AlphaFoldDB" id="A0A392SJQ4"/>
<keyword evidence="2" id="KW-1185">Reference proteome</keyword>
<protein>
    <submittedName>
        <fullName evidence="1">Uncharacterized protein</fullName>
    </submittedName>
</protein>
<evidence type="ECO:0000313" key="1">
    <source>
        <dbReference type="EMBL" id="MCI49103.1"/>
    </source>
</evidence>
<comment type="caution">
    <text evidence="1">The sequence shown here is derived from an EMBL/GenBank/DDBJ whole genome shotgun (WGS) entry which is preliminary data.</text>
</comment>
<dbReference type="EMBL" id="LXQA010396031">
    <property type="protein sequence ID" value="MCI49103.1"/>
    <property type="molecule type" value="Genomic_DNA"/>
</dbReference>
<sequence length="60" mass="6825">YQINLAEYTRSYQLIHQVVNPRKWILILNCSADDSQCTSAYYHLSSSPTAQALPKVTHSV</sequence>